<protein>
    <recommendedName>
        <fullName evidence="4">Cell division protein FtsL</fullName>
    </recommendedName>
</protein>
<reference evidence="2" key="1">
    <citation type="submission" date="2020-10" db="EMBL/GenBank/DDBJ databases">
        <authorList>
            <person name="Gilroy R."/>
        </authorList>
    </citation>
    <scope>NUCLEOTIDE SEQUENCE</scope>
    <source>
        <strain evidence="2">CHK147-3167</strain>
    </source>
</reference>
<dbReference type="Proteomes" id="UP000886786">
    <property type="component" value="Unassembled WGS sequence"/>
</dbReference>
<evidence type="ECO:0000313" key="2">
    <source>
        <dbReference type="EMBL" id="HIQ90516.1"/>
    </source>
</evidence>
<accession>A0A9D0ZQC7</accession>
<keyword evidence="1" id="KW-1133">Transmembrane helix</keyword>
<evidence type="ECO:0000313" key="3">
    <source>
        <dbReference type="Proteomes" id="UP000886786"/>
    </source>
</evidence>
<comment type="caution">
    <text evidence="2">The sequence shown here is derived from an EMBL/GenBank/DDBJ whole genome shotgun (WGS) entry which is preliminary data.</text>
</comment>
<keyword evidence="1" id="KW-0472">Membrane</keyword>
<dbReference type="EMBL" id="DVFV01000049">
    <property type="protein sequence ID" value="HIQ90516.1"/>
    <property type="molecule type" value="Genomic_DNA"/>
</dbReference>
<organism evidence="2 3">
    <name type="scientific">Candidatus Coprosoma intestinipullorum</name>
    <dbReference type="NCBI Taxonomy" id="2840752"/>
    <lineage>
        <taxon>Bacteria</taxon>
        <taxon>Bacillati</taxon>
        <taxon>Bacillota</taxon>
        <taxon>Bacillota incertae sedis</taxon>
        <taxon>Candidatus Coprosoma</taxon>
    </lineage>
</organism>
<name>A0A9D0ZQC7_9FIRM</name>
<evidence type="ECO:0008006" key="4">
    <source>
        <dbReference type="Google" id="ProtNLM"/>
    </source>
</evidence>
<gene>
    <name evidence="2" type="ORF">IAB27_02665</name>
</gene>
<dbReference type="AlphaFoldDB" id="A0A9D0ZQC7"/>
<evidence type="ECO:0000256" key="1">
    <source>
        <dbReference type="SAM" id="Phobius"/>
    </source>
</evidence>
<keyword evidence="1" id="KW-0812">Transmembrane</keyword>
<reference evidence="2" key="2">
    <citation type="journal article" date="2021" name="PeerJ">
        <title>Extensive microbial diversity within the chicken gut microbiome revealed by metagenomics and culture.</title>
        <authorList>
            <person name="Gilroy R."/>
            <person name="Ravi A."/>
            <person name="Getino M."/>
            <person name="Pursley I."/>
            <person name="Horton D.L."/>
            <person name="Alikhan N.F."/>
            <person name="Baker D."/>
            <person name="Gharbi K."/>
            <person name="Hall N."/>
            <person name="Watson M."/>
            <person name="Adriaenssens E.M."/>
            <person name="Foster-Nyarko E."/>
            <person name="Jarju S."/>
            <person name="Secka A."/>
            <person name="Antonio M."/>
            <person name="Oren A."/>
            <person name="Chaudhuri R.R."/>
            <person name="La Ragione R."/>
            <person name="Hildebrand F."/>
            <person name="Pallen M.J."/>
        </authorList>
    </citation>
    <scope>NUCLEOTIDE SEQUENCE</scope>
    <source>
        <strain evidence="2">CHK147-3167</strain>
    </source>
</reference>
<proteinExistence type="predicted"/>
<sequence length="98" mass="11239">MARNKKKNSRITKGEKFLYFYASLAFVLMLGVKIFCGAMVGELKMSIEEKNYKIDSQEKTNESLTMQVNELTSFENVKEVVNEMGLAYNNENIVVIDK</sequence>
<feature type="transmembrane region" description="Helical" evidence="1">
    <location>
        <begin position="20"/>
        <end position="41"/>
    </location>
</feature>